<dbReference type="Gene3D" id="1.10.630.10">
    <property type="entry name" value="Cytochrome P450"/>
    <property type="match status" value="2"/>
</dbReference>
<evidence type="ECO:0000256" key="6">
    <source>
        <dbReference type="ARBA" id="ARBA00022692"/>
    </source>
</evidence>
<dbReference type="InterPro" id="IPR036396">
    <property type="entry name" value="Cyt_P450_sf"/>
</dbReference>
<keyword evidence="9" id="KW-0560">Oxidoreductase</keyword>
<evidence type="ECO:0000256" key="5">
    <source>
        <dbReference type="ARBA" id="ARBA00022617"/>
    </source>
</evidence>
<dbReference type="GO" id="GO:0005506">
    <property type="term" value="F:iron ion binding"/>
    <property type="evidence" value="ECO:0007669"/>
    <property type="project" value="InterPro"/>
</dbReference>
<gene>
    <name evidence="13" type="ORF">WG66_12818</name>
</gene>
<dbReference type="GO" id="GO:0004497">
    <property type="term" value="F:monooxygenase activity"/>
    <property type="evidence" value="ECO:0007669"/>
    <property type="project" value="UniProtKB-KW"/>
</dbReference>
<dbReference type="GO" id="GO:0016020">
    <property type="term" value="C:membrane"/>
    <property type="evidence" value="ECO:0007669"/>
    <property type="project" value="UniProtKB-SubCell"/>
</dbReference>
<evidence type="ECO:0000256" key="1">
    <source>
        <dbReference type="ARBA" id="ARBA00001971"/>
    </source>
</evidence>
<accession>A0A0W0FEB2</accession>
<keyword evidence="7" id="KW-0479">Metal-binding</keyword>
<dbReference type="EMBL" id="LATX01002056">
    <property type="protein sequence ID" value="KTB34611.1"/>
    <property type="molecule type" value="Genomic_DNA"/>
</dbReference>
<evidence type="ECO:0000313" key="14">
    <source>
        <dbReference type="Proteomes" id="UP000054988"/>
    </source>
</evidence>
<organism evidence="13 14">
    <name type="scientific">Moniliophthora roreri</name>
    <name type="common">Frosty pod rot fungus</name>
    <name type="synonym">Monilia roreri</name>
    <dbReference type="NCBI Taxonomy" id="221103"/>
    <lineage>
        <taxon>Eukaryota</taxon>
        <taxon>Fungi</taxon>
        <taxon>Dikarya</taxon>
        <taxon>Basidiomycota</taxon>
        <taxon>Agaricomycotina</taxon>
        <taxon>Agaricomycetes</taxon>
        <taxon>Agaricomycetidae</taxon>
        <taxon>Agaricales</taxon>
        <taxon>Marasmiineae</taxon>
        <taxon>Marasmiaceae</taxon>
        <taxon>Moniliophthora</taxon>
    </lineage>
</organism>
<dbReference type="InterPro" id="IPR002403">
    <property type="entry name" value="Cyt_P450_E_grp-IV"/>
</dbReference>
<dbReference type="InterPro" id="IPR001128">
    <property type="entry name" value="Cyt_P450"/>
</dbReference>
<evidence type="ECO:0000256" key="9">
    <source>
        <dbReference type="ARBA" id="ARBA00023002"/>
    </source>
</evidence>
<keyword evidence="11" id="KW-0503">Monooxygenase</keyword>
<keyword evidence="10" id="KW-0408">Iron</keyword>
<dbReference type="PRINTS" id="PR00385">
    <property type="entry name" value="P450"/>
</dbReference>
<keyword evidence="6" id="KW-0812">Transmembrane</keyword>
<name>A0A0W0FEB2_MONRR</name>
<evidence type="ECO:0000256" key="3">
    <source>
        <dbReference type="ARBA" id="ARBA00005179"/>
    </source>
</evidence>
<keyword evidence="12" id="KW-0472">Membrane</keyword>
<dbReference type="SUPFAM" id="SSF48264">
    <property type="entry name" value="Cytochrome P450"/>
    <property type="match status" value="2"/>
</dbReference>
<dbReference type="Proteomes" id="UP000054988">
    <property type="component" value="Unassembled WGS sequence"/>
</dbReference>
<evidence type="ECO:0000256" key="11">
    <source>
        <dbReference type="ARBA" id="ARBA00023033"/>
    </source>
</evidence>
<dbReference type="CDD" id="cd11062">
    <property type="entry name" value="CYP58-like"/>
    <property type="match status" value="2"/>
</dbReference>
<evidence type="ECO:0000256" key="12">
    <source>
        <dbReference type="ARBA" id="ARBA00023136"/>
    </source>
</evidence>
<keyword evidence="8" id="KW-1133">Transmembrane helix</keyword>
<evidence type="ECO:0000256" key="7">
    <source>
        <dbReference type="ARBA" id="ARBA00022723"/>
    </source>
</evidence>
<comment type="cofactor">
    <cofactor evidence="1">
        <name>heme</name>
        <dbReference type="ChEBI" id="CHEBI:30413"/>
    </cofactor>
</comment>
<dbReference type="PANTHER" id="PTHR24305:SF152">
    <property type="entry name" value="P450, PUTATIVE (EUROFUNG)-RELATED"/>
    <property type="match status" value="1"/>
</dbReference>
<dbReference type="GO" id="GO:0016705">
    <property type="term" value="F:oxidoreductase activity, acting on paired donors, with incorporation or reduction of molecular oxygen"/>
    <property type="evidence" value="ECO:0007669"/>
    <property type="project" value="InterPro"/>
</dbReference>
<evidence type="ECO:0000256" key="8">
    <source>
        <dbReference type="ARBA" id="ARBA00022989"/>
    </source>
</evidence>
<comment type="similarity">
    <text evidence="4">Belongs to the cytochrome P450 family.</text>
</comment>
<dbReference type="eggNOG" id="KOG0159">
    <property type="taxonomic scope" value="Eukaryota"/>
</dbReference>
<protein>
    <recommendedName>
        <fullName evidence="15">Benzoate 4-monooxygenase cytochrome p450</fullName>
    </recommendedName>
</protein>
<dbReference type="FunFam" id="1.10.630.10:FF:000069">
    <property type="entry name" value="Cytochrome P450, putative (Eurofung)"/>
    <property type="match status" value="2"/>
</dbReference>
<evidence type="ECO:0000256" key="2">
    <source>
        <dbReference type="ARBA" id="ARBA00004167"/>
    </source>
</evidence>
<dbReference type="GO" id="GO:0020037">
    <property type="term" value="F:heme binding"/>
    <property type="evidence" value="ECO:0007669"/>
    <property type="project" value="InterPro"/>
</dbReference>
<comment type="pathway">
    <text evidence="3">Secondary metabolite biosynthesis.</text>
</comment>
<proteinExistence type="inferred from homology"/>
<dbReference type="PANTHER" id="PTHR24305">
    <property type="entry name" value="CYTOCHROME P450"/>
    <property type="match status" value="1"/>
</dbReference>
<evidence type="ECO:0008006" key="15">
    <source>
        <dbReference type="Google" id="ProtNLM"/>
    </source>
</evidence>
<evidence type="ECO:0000256" key="10">
    <source>
        <dbReference type="ARBA" id="ARBA00023004"/>
    </source>
</evidence>
<dbReference type="PROSITE" id="PS00086">
    <property type="entry name" value="CYTOCHROME_P450"/>
    <property type="match status" value="2"/>
</dbReference>
<keyword evidence="5" id="KW-0349">Heme</keyword>
<evidence type="ECO:0000313" key="13">
    <source>
        <dbReference type="EMBL" id="KTB34611.1"/>
    </source>
</evidence>
<reference evidence="13 14" key="1">
    <citation type="submission" date="2015-12" db="EMBL/GenBank/DDBJ databases">
        <title>Draft genome sequence of Moniliophthora roreri, the causal agent of frosty pod rot of cacao.</title>
        <authorList>
            <person name="Aime M.C."/>
            <person name="Diaz-Valderrama J.R."/>
            <person name="Kijpornyongpan T."/>
            <person name="Phillips-Mora W."/>
        </authorList>
    </citation>
    <scope>NUCLEOTIDE SEQUENCE [LARGE SCALE GENOMIC DNA]</scope>
    <source>
        <strain evidence="13 14">MCA 2952</strain>
    </source>
</reference>
<dbReference type="PRINTS" id="PR00465">
    <property type="entry name" value="EP450IV"/>
</dbReference>
<dbReference type="InterPro" id="IPR050121">
    <property type="entry name" value="Cytochrome_P450_monoxygenase"/>
</dbReference>
<sequence>MQLFEVYTLLTLFIVGFFLRRILRPHPLDQFSGPALARWTWLYRAYYDVVVGGGWLSHLKNLHEEFGPVVRVGRNELHFTDPAAYTEIYNSPYKMLKDPALYSKAFQLGLPPNSFTAVNPKDHSEIKSLISSYFSRKGILRLEHVVQERIDKLISQLLKNHRTSAANMNHAFRSVTLDIITLYTLRTSLDATSFPSFQHPAIIGVTNVIASAWPFKHFTALKEIAIHLPSWPAVRMDPGLKANVEMNTQIEQLVDKALRDSENEPNMNGHDDDDDSNVFYTITKNARIEGKLKQSSRVTRDWLIAEGANLRIAGSDTVGNTCTIGTRYLIKEDRVRIKLVQELENAWPDKGNPIPLERLEKLLYLTAVIKESLRLSIGVVTPMTRVVPDSGAVISNHPVPPGTIVSIGNYFVHMNPEIFPDPARFYPERWLEDKDHVLDRYLVTFGKGPRSCIGINLAWSELYMIFGNVFRKLEFRSDSNIWSEVQFREYFVPMYKGDVLSATAREHSDLPLAIDLEAFVLASPSHGVGLFRYIYALVGVSSTPSSSKAMDSQAFIAILLAVVALLIVRLLRPDPLNRYPGPLLAKWTWLYRAYYDIVVGGGWLAHLHNLHEQYGPVVRVGRNELHFTEPAAYADIYNSPSKMPKDPDLYHNAFDIGLPPAVFSVVNSKDHSEMKSLFSSYFSRKYILRLESVVQERVDKLISQLLKNHKTSPANMNHAFRSVTLDIITLYTLRLNPDTTSFPSFHHPAILDVDGVVASNWIFKHFPTLKEIATRLPKWLAVRISPASESALEVLAEIEQQVDIALRDSHKYDPDSDPDLNVFYTLLTNARIEGKLKQSNRVTKEWLIAEGFTLRIAGSDTVGNACTIGTRCLVRDDAVRGKLMQELETAWPDKGNPLPLERLEKLPYLTAVIKESLRLSFGVVSPMNRVVPDAGAVIAGHAVPPGTIVSIANPFVHMNPDIFPDPARFYPERWLEDKDHTLDRYLVSFGKGPRACLGINLAWSELYMILGNVFRRLDFQSDSDLWSEVQFRDQFVPLYKRDALSATVRERL</sequence>
<dbReference type="Pfam" id="PF00067">
    <property type="entry name" value="p450"/>
    <property type="match status" value="2"/>
</dbReference>
<evidence type="ECO:0000256" key="4">
    <source>
        <dbReference type="ARBA" id="ARBA00010617"/>
    </source>
</evidence>
<dbReference type="InterPro" id="IPR017972">
    <property type="entry name" value="Cyt_P450_CS"/>
</dbReference>
<comment type="subcellular location">
    <subcellularLocation>
        <location evidence="2">Membrane</location>
        <topology evidence="2">Single-pass membrane protein</topology>
    </subcellularLocation>
</comment>
<comment type="caution">
    <text evidence="13">The sequence shown here is derived from an EMBL/GenBank/DDBJ whole genome shotgun (WGS) entry which is preliminary data.</text>
</comment>
<dbReference type="AlphaFoldDB" id="A0A0W0FEB2"/>